<proteinExistence type="predicted"/>
<dbReference type="Pfam" id="PF13027">
    <property type="entry name" value="DUF3888"/>
    <property type="match status" value="1"/>
</dbReference>
<evidence type="ECO:0000313" key="3">
    <source>
        <dbReference type="Proteomes" id="UP001224122"/>
    </source>
</evidence>
<keyword evidence="3" id="KW-1185">Reference proteome</keyword>
<dbReference type="InterPro" id="IPR024984">
    <property type="entry name" value="DUF3888"/>
</dbReference>
<comment type="caution">
    <text evidence="2">The sequence shown here is derived from an EMBL/GenBank/DDBJ whole genome shotgun (WGS) entry which is preliminary data.</text>
</comment>
<accession>A0ABT9Y397</accession>
<gene>
    <name evidence="2" type="ORF">J2S10_005458</name>
</gene>
<feature type="chain" id="PRO_5046391734" description="DUF3888 domain-containing protein" evidence="1">
    <location>
        <begin position="21"/>
        <end position="134"/>
    </location>
</feature>
<sequence length="134" mass="16012">MRKILMTTYFIIFLSTPVQAETDSSRYVMKLEDIIYTFLSPLESKAIKEYFGDTYLSDFCKFVEVKTKPDSAYRYEITYQFITYERAIMPPYHLFTLKVGNNSPTDWVIKDVKVRKLAEYEDYTKMCRKPMIVR</sequence>
<protein>
    <recommendedName>
        <fullName evidence="4">DUF3888 domain-containing protein</fullName>
    </recommendedName>
</protein>
<dbReference type="RefSeq" id="WP_307414222.1">
    <property type="nucleotide sequence ID" value="NZ_JAUSTW010000019.1"/>
</dbReference>
<dbReference type="Proteomes" id="UP001224122">
    <property type="component" value="Unassembled WGS sequence"/>
</dbReference>
<reference evidence="2 3" key="1">
    <citation type="submission" date="2023-07" db="EMBL/GenBank/DDBJ databases">
        <title>Genomic Encyclopedia of Type Strains, Phase IV (KMG-IV): sequencing the most valuable type-strain genomes for metagenomic binning, comparative biology and taxonomic classification.</title>
        <authorList>
            <person name="Goeker M."/>
        </authorList>
    </citation>
    <scope>NUCLEOTIDE SEQUENCE [LARGE SCALE GENOMIC DNA]</scope>
    <source>
        <strain evidence="2 3">DSM 27594</strain>
    </source>
</reference>
<evidence type="ECO:0000313" key="2">
    <source>
        <dbReference type="EMBL" id="MDQ0202224.1"/>
    </source>
</evidence>
<evidence type="ECO:0008006" key="4">
    <source>
        <dbReference type="Google" id="ProtNLM"/>
    </source>
</evidence>
<organism evidence="2 3">
    <name type="scientific">Neobacillus ginsengisoli</name>
    <dbReference type="NCBI Taxonomy" id="904295"/>
    <lineage>
        <taxon>Bacteria</taxon>
        <taxon>Bacillati</taxon>
        <taxon>Bacillota</taxon>
        <taxon>Bacilli</taxon>
        <taxon>Bacillales</taxon>
        <taxon>Bacillaceae</taxon>
        <taxon>Neobacillus</taxon>
    </lineage>
</organism>
<name>A0ABT9Y397_9BACI</name>
<dbReference type="EMBL" id="JAUSTW010000019">
    <property type="protein sequence ID" value="MDQ0202224.1"/>
    <property type="molecule type" value="Genomic_DNA"/>
</dbReference>
<feature type="signal peptide" evidence="1">
    <location>
        <begin position="1"/>
        <end position="20"/>
    </location>
</feature>
<keyword evidence="1" id="KW-0732">Signal</keyword>
<evidence type="ECO:0000256" key="1">
    <source>
        <dbReference type="SAM" id="SignalP"/>
    </source>
</evidence>